<proteinExistence type="inferred from homology"/>
<evidence type="ECO:0000256" key="10">
    <source>
        <dbReference type="ARBA" id="ARBA00047672"/>
    </source>
</evidence>
<evidence type="ECO:0000256" key="18">
    <source>
        <dbReference type="ARBA" id="ARBA00048739"/>
    </source>
</evidence>
<comment type="catalytic activity">
    <reaction evidence="16">
        <text>lipoxin A4 + NAD(+) = 15-oxo-(5S,6R)-dihydroxy-(7E,9E,11Z,13E)-eicosatetraenoate + NADH + H(+)</text>
        <dbReference type="Rhea" id="RHEA:41572"/>
        <dbReference type="ChEBI" id="CHEBI:15378"/>
        <dbReference type="ChEBI" id="CHEBI:57540"/>
        <dbReference type="ChEBI" id="CHEBI:57945"/>
        <dbReference type="ChEBI" id="CHEBI:67026"/>
        <dbReference type="ChEBI" id="CHEBI:78311"/>
    </reaction>
    <physiologicalReaction direction="left-to-right" evidence="16">
        <dbReference type="Rhea" id="RHEA:41573"/>
    </physiologicalReaction>
</comment>
<dbReference type="PRINTS" id="PR00080">
    <property type="entry name" value="SDRFAMILY"/>
</dbReference>
<comment type="catalytic activity">
    <reaction evidence="13">
        <text>(11R)-hydroxy-(5Z,8Z,12E,14Z)-eicosatetraenoate + NAD(+) = 11-oxo-(5Z,8Z,12E,14Z)-eicosatetraenoate + NADH + H(+)</text>
        <dbReference type="Rhea" id="RHEA:48640"/>
        <dbReference type="ChEBI" id="CHEBI:15378"/>
        <dbReference type="ChEBI" id="CHEBI:57540"/>
        <dbReference type="ChEBI" id="CHEBI:57945"/>
        <dbReference type="ChEBI" id="CHEBI:78836"/>
        <dbReference type="ChEBI" id="CHEBI:90697"/>
    </reaction>
    <physiologicalReaction direction="left-to-right" evidence="13">
        <dbReference type="Rhea" id="RHEA:48641"/>
    </physiologicalReaction>
</comment>
<evidence type="ECO:0000256" key="5">
    <source>
        <dbReference type="ARBA" id="ARBA00040276"/>
    </source>
</evidence>
<comment type="catalytic activity">
    <reaction evidence="9">
        <text>prostaglandin E1 + NAD(+) = 15-oxoprostaglandin E1 + NADH + H(+)</text>
        <dbReference type="Rhea" id="RHEA:16477"/>
        <dbReference type="ChEBI" id="CHEBI:15378"/>
        <dbReference type="ChEBI" id="CHEBI:57397"/>
        <dbReference type="ChEBI" id="CHEBI:57401"/>
        <dbReference type="ChEBI" id="CHEBI:57540"/>
        <dbReference type="ChEBI" id="CHEBI:57945"/>
    </reaction>
    <physiologicalReaction direction="left-to-right" evidence="9">
        <dbReference type="Rhea" id="RHEA:16478"/>
    </physiologicalReaction>
</comment>
<evidence type="ECO:0000256" key="1">
    <source>
        <dbReference type="ARBA" id="ARBA00006484"/>
    </source>
</evidence>
<evidence type="ECO:0000256" key="2">
    <source>
        <dbReference type="ARBA" id="ARBA00023002"/>
    </source>
</evidence>
<evidence type="ECO:0000256" key="8">
    <source>
        <dbReference type="ARBA" id="ARBA00045705"/>
    </source>
</evidence>
<comment type="function">
    <text evidence="8">Catalyzes the NAD-dependent dehydrogenation (oxidation) of a broad array of hydroxylated polyunsaturated fatty acids (mainly eicosanoids and docosanoids, including prostaglandins, lipoxins and resolvins), yielding their corresponding keto (oxo) metabolites. Decreases the levels of the pro-proliferative prostaglandins such as prostaglandin E2 (whose activity is increased in cancer because of an increase in the expression of cyclooxygenase 2) and generates oxo-fatty acid products that can profoundly influence cell function by abrogating pro-inflammatory cytokine expression. Converts resolvins E1, D1 and D2 to their oxo products, which represents a mode of resolvin inactivation. Resolvin E1 plays important roles during the resolution phase of acute inflammation, while resolvins D1 and D2 have a unique role in obesity-induced adipose inflammation.</text>
</comment>
<evidence type="ECO:0000256" key="17">
    <source>
        <dbReference type="ARBA" id="ARBA00048611"/>
    </source>
</evidence>
<comment type="catalytic activity">
    <reaction evidence="12">
        <text>15-oxo-(5S,6R)-dihydroxy-(7E,9E,11Z)-eicosatrienoate + NADH + H(+) = (5S,6R,15S)-trihydroxy-(7E,9E,11Z)-eicosatrienoate + NAD(+)</text>
        <dbReference type="Rhea" id="RHEA:41596"/>
        <dbReference type="ChEBI" id="CHEBI:15378"/>
        <dbReference type="ChEBI" id="CHEBI:57540"/>
        <dbReference type="ChEBI" id="CHEBI:57945"/>
        <dbReference type="ChEBI" id="CHEBI:78325"/>
        <dbReference type="ChEBI" id="CHEBI:78329"/>
    </reaction>
    <physiologicalReaction direction="left-to-right" evidence="12">
        <dbReference type="Rhea" id="RHEA:41597"/>
    </physiologicalReaction>
</comment>
<evidence type="ECO:0000256" key="16">
    <source>
        <dbReference type="ARBA" id="ARBA00048535"/>
    </source>
</evidence>
<dbReference type="InterPro" id="IPR036291">
    <property type="entry name" value="NAD(P)-bd_dom_sf"/>
</dbReference>
<comment type="catalytic activity">
    <reaction evidence="20">
        <text>(15S)-hydroxy-(5Z,8Z,11Z,13E)-eicosatetraenoate + NAD(+) = 15-oxo-(5Z,8Z,11Z,13E)-eicosatetraenoate + NADH + H(+)</text>
        <dbReference type="Rhea" id="RHEA:23260"/>
        <dbReference type="ChEBI" id="CHEBI:15378"/>
        <dbReference type="ChEBI" id="CHEBI:57409"/>
        <dbReference type="ChEBI" id="CHEBI:57410"/>
        <dbReference type="ChEBI" id="CHEBI:57540"/>
        <dbReference type="ChEBI" id="CHEBI:57945"/>
        <dbReference type="EC" id="1.1.1.232"/>
    </reaction>
    <physiologicalReaction direction="left-to-right" evidence="20">
        <dbReference type="Rhea" id="RHEA:23261"/>
    </physiologicalReaction>
</comment>
<dbReference type="PANTHER" id="PTHR44229">
    <property type="entry name" value="15-HYDROXYPROSTAGLANDIN DEHYDROGENASE [NAD(+)]"/>
    <property type="match status" value="1"/>
</dbReference>
<comment type="catalytic activity">
    <reaction evidence="18">
        <text>prostaglandin E2 + NAD(+) = 15-oxoprostaglandin E2 + NADH + H(+)</text>
        <dbReference type="Rhea" id="RHEA:11876"/>
        <dbReference type="ChEBI" id="CHEBI:15378"/>
        <dbReference type="ChEBI" id="CHEBI:57400"/>
        <dbReference type="ChEBI" id="CHEBI:57540"/>
        <dbReference type="ChEBI" id="CHEBI:57945"/>
        <dbReference type="ChEBI" id="CHEBI:606564"/>
        <dbReference type="EC" id="1.1.1.141"/>
    </reaction>
    <physiologicalReaction direction="left-to-right" evidence="18">
        <dbReference type="Rhea" id="RHEA:11877"/>
    </physiologicalReaction>
</comment>
<sequence>MASSRAVLAIRNYFTGFAFTNQKCNTTPTQWQPFNTDNSQDLLKKPLSDNKSTSGFHTESNDTVLYDWRNAALVVVGACKGIGAHILRMALNEGVESVTNLDINEKAGFAMQYEFNQRYSDKNKVKFIKCDITSEHRQIEIFQNLLNDRTKTYVVVNNAGLIDQRPDMSKEVVDCNVDALVTSTLKALDLMRKDEGGSGGAIINLSPVSVLCHLPYTRCYNDNKKCFLTFNMSLGNEAFFPRTGVRVMSVCYGASDEGLIPIVHAKNKEEIENTLGTEKSLQMRKKAAAEAVIEIYKTGRSGSIWLSKEMKPVEDITYFVKNTYMSLTVNMYDLKNKIVVVTGASNGIGASFVREILNEGVKHVRLLDVDEKAGHALQEELRQKHGKDKVKFVKCDVTNDEDFIEALEDTKKDNGYLDLLVNNAGVAEEGNFVSIRKLIEINITALINGTLKAIELMRKDKGGRGGAIINVSSIGGLFQVPPMFTYSMSKRAVLQFTTCVGRFPCENTDVRVMAVCIGVTETAILKKLKCYNKEMDEEARKVLSRHPMQSAKSVARGMIEMYQKGGPASSWLVRADRPAQDITAQLNKADEDMEAIIRKLD</sequence>
<evidence type="ECO:0000256" key="3">
    <source>
        <dbReference type="ARBA" id="ARBA00038968"/>
    </source>
</evidence>
<dbReference type="AlphaFoldDB" id="A0A835GP84"/>
<dbReference type="GO" id="GO:0005737">
    <property type="term" value="C:cytoplasm"/>
    <property type="evidence" value="ECO:0007669"/>
    <property type="project" value="TreeGrafter"/>
</dbReference>
<comment type="catalytic activity">
    <reaction evidence="10">
        <text>resolvin D1 + NAD(+) = 8-oxoresolvin D1 + NADH + H(+)</text>
        <dbReference type="Rhea" id="RHEA:50124"/>
        <dbReference type="ChEBI" id="CHEBI:15378"/>
        <dbReference type="ChEBI" id="CHEBI:57540"/>
        <dbReference type="ChEBI" id="CHEBI:57945"/>
        <dbReference type="ChEBI" id="CHEBI:132079"/>
        <dbReference type="ChEBI" id="CHEBI:132080"/>
    </reaction>
    <physiologicalReaction direction="left-to-right" evidence="10">
        <dbReference type="Rhea" id="RHEA:50125"/>
    </physiologicalReaction>
</comment>
<evidence type="ECO:0000256" key="20">
    <source>
        <dbReference type="ARBA" id="ARBA00049151"/>
    </source>
</evidence>
<dbReference type="InterPro" id="IPR002347">
    <property type="entry name" value="SDR_fam"/>
</dbReference>
<dbReference type="Gene3D" id="3.40.50.720">
    <property type="entry name" value="NAD(P)-binding Rossmann-like Domain"/>
    <property type="match status" value="2"/>
</dbReference>
<dbReference type="InterPro" id="IPR020904">
    <property type="entry name" value="Sc_DH/Rdtase_CS"/>
</dbReference>
<comment type="catalytic activity">
    <reaction evidence="14">
        <text>resolvin D1 + NAD(+) = 17-oxoresolvin D1 + NADH + H(+)</text>
        <dbReference type="Rhea" id="RHEA:50128"/>
        <dbReference type="ChEBI" id="CHEBI:15378"/>
        <dbReference type="ChEBI" id="CHEBI:57540"/>
        <dbReference type="ChEBI" id="CHEBI:57945"/>
        <dbReference type="ChEBI" id="CHEBI:132079"/>
        <dbReference type="ChEBI" id="CHEBI:132081"/>
    </reaction>
    <physiologicalReaction direction="left-to-right" evidence="14">
        <dbReference type="Rhea" id="RHEA:50129"/>
    </physiologicalReaction>
</comment>
<comment type="catalytic activity">
    <reaction evidence="15">
        <text>resolvin D2 + NAD(+) = 7-oxoresolvin D2 + NADH + H(+)</text>
        <dbReference type="Rhea" id="RHEA:53584"/>
        <dbReference type="ChEBI" id="CHEBI:15378"/>
        <dbReference type="ChEBI" id="CHEBI:57540"/>
        <dbReference type="ChEBI" id="CHEBI:57945"/>
        <dbReference type="ChEBI" id="CHEBI:133367"/>
        <dbReference type="ChEBI" id="CHEBI:137497"/>
    </reaction>
    <physiologicalReaction direction="left-to-right" evidence="15">
        <dbReference type="Rhea" id="RHEA:53585"/>
    </physiologicalReaction>
</comment>
<dbReference type="GO" id="GO:0047034">
    <property type="term" value="F:15-hydroxyicosatetraenoate dehydrogenase activity"/>
    <property type="evidence" value="ECO:0007669"/>
    <property type="project" value="UniProtKB-EC"/>
</dbReference>
<evidence type="ECO:0000256" key="13">
    <source>
        <dbReference type="ARBA" id="ARBA00048144"/>
    </source>
</evidence>
<comment type="catalytic activity">
    <reaction evidence="19">
        <text>resolvin D2 + NAD(+) = 16-oxoresolvin D2 + NADH + H(+)</text>
        <dbReference type="Rhea" id="RHEA:53588"/>
        <dbReference type="ChEBI" id="CHEBI:15378"/>
        <dbReference type="ChEBI" id="CHEBI:57540"/>
        <dbReference type="ChEBI" id="CHEBI:57945"/>
        <dbReference type="ChEBI" id="CHEBI:133367"/>
        <dbReference type="ChEBI" id="CHEBI:137498"/>
    </reaction>
    <physiologicalReaction direction="left-to-right" evidence="19">
        <dbReference type="Rhea" id="RHEA:53589"/>
    </physiologicalReaction>
</comment>
<dbReference type="GO" id="GO:0016404">
    <property type="term" value="F:15-hydroxyprostaglandin dehydrogenase (NAD+) activity"/>
    <property type="evidence" value="ECO:0007669"/>
    <property type="project" value="UniProtKB-EC"/>
</dbReference>
<comment type="catalytic activity">
    <reaction evidence="11">
        <text>14-hydroxy-(4Z,7Z,10Z,12E,16Z,19Z)-docosahexaenoate + NAD(+) = 14-oxo-(4Z,7Z,10Z,12E,16Z,19Z)-docosahexaenoate + NADH + H(+)</text>
        <dbReference type="Rhea" id="RHEA:48952"/>
        <dbReference type="ChEBI" id="CHEBI:15378"/>
        <dbReference type="ChEBI" id="CHEBI:57540"/>
        <dbReference type="ChEBI" id="CHEBI:57945"/>
        <dbReference type="ChEBI" id="CHEBI:90866"/>
        <dbReference type="ChEBI" id="CHEBI:90867"/>
    </reaction>
    <physiologicalReaction direction="left-to-right" evidence="11">
        <dbReference type="Rhea" id="RHEA:48953"/>
    </physiologicalReaction>
</comment>
<comment type="caution">
    <text evidence="22">The sequence shown here is derived from an EMBL/GenBank/DDBJ whole genome shotgun (WGS) entry which is preliminary data.</text>
</comment>
<evidence type="ECO:0000256" key="15">
    <source>
        <dbReference type="ARBA" id="ARBA00048393"/>
    </source>
</evidence>
<dbReference type="Proteomes" id="UP000648187">
    <property type="component" value="Unassembled WGS sequence"/>
</dbReference>
<dbReference type="EC" id="1.1.1.232" evidence="4"/>
<dbReference type="Pfam" id="PF00106">
    <property type="entry name" value="adh_short"/>
    <property type="match status" value="2"/>
</dbReference>
<evidence type="ECO:0000256" key="11">
    <source>
        <dbReference type="ARBA" id="ARBA00048008"/>
    </source>
</evidence>
<dbReference type="EC" id="1.1.1.141" evidence="3"/>
<dbReference type="PROSITE" id="PS00061">
    <property type="entry name" value="ADH_SHORT"/>
    <property type="match status" value="1"/>
</dbReference>
<dbReference type="SUPFAM" id="SSF51735">
    <property type="entry name" value="NAD(P)-binding Rossmann-fold domains"/>
    <property type="match status" value="2"/>
</dbReference>
<organism evidence="22 23">
    <name type="scientific">Spodoptera exigua</name>
    <name type="common">Beet armyworm</name>
    <name type="synonym">Noctua fulgens</name>
    <dbReference type="NCBI Taxonomy" id="7107"/>
    <lineage>
        <taxon>Eukaryota</taxon>
        <taxon>Metazoa</taxon>
        <taxon>Ecdysozoa</taxon>
        <taxon>Arthropoda</taxon>
        <taxon>Hexapoda</taxon>
        <taxon>Insecta</taxon>
        <taxon>Pterygota</taxon>
        <taxon>Neoptera</taxon>
        <taxon>Endopterygota</taxon>
        <taxon>Lepidoptera</taxon>
        <taxon>Glossata</taxon>
        <taxon>Ditrysia</taxon>
        <taxon>Noctuoidea</taxon>
        <taxon>Noctuidae</taxon>
        <taxon>Amphipyrinae</taxon>
        <taxon>Spodoptera</taxon>
    </lineage>
</organism>
<protein>
    <recommendedName>
        <fullName evidence="5">15-hydroxyprostaglandin dehydrogenase [NAD(+)]</fullName>
        <ecNumber evidence="3">1.1.1.141</ecNumber>
        <ecNumber evidence="4">1.1.1.232</ecNumber>
    </recommendedName>
    <alternativeName>
        <fullName evidence="7">Eicosanoid/docosanoid dehydrogenase [NAD(+)]</fullName>
    </alternativeName>
    <alternativeName>
        <fullName evidence="6">Prostaglandin dehydrogenase 1</fullName>
    </alternativeName>
</protein>
<name>A0A835GP84_SPOEX</name>
<evidence type="ECO:0000313" key="22">
    <source>
        <dbReference type="EMBL" id="KAF9420877.1"/>
    </source>
</evidence>
<comment type="catalytic activity">
    <reaction evidence="21">
        <text>resolvin E1 + NAD(+) = 18-oxo-resolvin E1 + NADH + H(+)</text>
        <dbReference type="Rhea" id="RHEA:49244"/>
        <dbReference type="ChEBI" id="CHEBI:15378"/>
        <dbReference type="ChEBI" id="CHEBI:57540"/>
        <dbReference type="ChEBI" id="CHEBI:57945"/>
        <dbReference type="ChEBI" id="CHEBI:91000"/>
        <dbReference type="ChEBI" id="CHEBI:91001"/>
    </reaction>
    <physiologicalReaction direction="left-to-right" evidence="21">
        <dbReference type="Rhea" id="RHEA:49245"/>
    </physiologicalReaction>
</comment>
<evidence type="ECO:0000256" key="6">
    <source>
        <dbReference type="ARBA" id="ARBA00041812"/>
    </source>
</evidence>
<reference evidence="22" key="1">
    <citation type="submission" date="2020-08" db="EMBL/GenBank/DDBJ databases">
        <title>Spodoptera exigua strain:BAW_Kor-Di-RS1 Genome sequencing and assembly.</title>
        <authorList>
            <person name="Kim J."/>
            <person name="Nam H.Y."/>
            <person name="Kwon M."/>
            <person name="Choi J.H."/>
            <person name="Cho S.R."/>
            <person name="Kim G.-H."/>
        </authorList>
    </citation>
    <scope>NUCLEOTIDE SEQUENCE</scope>
    <source>
        <strain evidence="22">BAW_Kor-Di-RS1</strain>
        <tissue evidence="22">Whole-body</tissue>
    </source>
</reference>
<evidence type="ECO:0000256" key="21">
    <source>
        <dbReference type="ARBA" id="ARBA00049188"/>
    </source>
</evidence>
<evidence type="ECO:0000256" key="14">
    <source>
        <dbReference type="ARBA" id="ARBA00048170"/>
    </source>
</evidence>
<evidence type="ECO:0000256" key="7">
    <source>
        <dbReference type="ARBA" id="ARBA00042026"/>
    </source>
</evidence>
<dbReference type="FunFam" id="3.40.50.720:FF:000084">
    <property type="entry name" value="Short-chain dehydrogenase reductase"/>
    <property type="match status" value="1"/>
</dbReference>
<dbReference type="EMBL" id="JACKWZ010000028">
    <property type="protein sequence ID" value="KAF9420877.1"/>
    <property type="molecule type" value="Genomic_DNA"/>
</dbReference>
<evidence type="ECO:0000256" key="19">
    <source>
        <dbReference type="ARBA" id="ARBA00048921"/>
    </source>
</evidence>
<evidence type="ECO:0000256" key="9">
    <source>
        <dbReference type="ARBA" id="ARBA00047325"/>
    </source>
</evidence>
<accession>A0A835GP84</accession>
<dbReference type="PANTHER" id="PTHR44229:SF4">
    <property type="entry name" value="15-HYDROXYPROSTAGLANDIN DEHYDROGENASE [NAD(+)]"/>
    <property type="match status" value="1"/>
</dbReference>
<evidence type="ECO:0000256" key="12">
    <source>
        <dbReference type="ARBA" id="ARBA00048140"/>
    </source>
</evidence>
<dbReference type="PRINTS" id="PR00081">
    <property type="entry name" value="GDHRDH"/>
</dbReference>
<keyword evidence="2" id="KW-0560">Oxidoreductase</keyword>
<comment type="catalytic activity">
    <reaction evidence="17">
        <text>prostaglandin A1 + NAD(+) = 15-oxo-prostaglandin A1 + NADH + H(+)</text>
        <dbReference type="Rhea" id="RHEA:41263"/>
        <dbReference type="ChEBI" id="CHEBI:15378"/>
        <dbReference type="ChEBI" id="CHEBI:57398"/>
        <dbReference type="ChEBI" id="CHEBI:57540"/>
        <dbReference type="ChEBI" id="CHEBI:57945"/>
        <dbReference type="ChEBI" id="CHEBI:85072"/>
    </reaction>
    <physiologicalReaction direction="left-to-right" evidence="17">
        <dbReference type="Rhea" id="RHEA:41264"/>
    </physiologicalReaction>
</comment>
<evidence type="ECO:0000313" key="23">
    <source>
        <dbReference type="Proteomes" id="UP000648187"/>
    </source>
</evidence>
<keyword evidence="23" id="KW-1185">Reference proteome</keyword>
<gene>
    <name evidence="22" type="ORF">HW555_003063</name>
</gene>
<evidence type="ECO:0000256" key="4">
    <source>
        <dbReference type="ARBA" id="ARBA00039060"/>
    </source>
</evidence>
<comment type="similarity">
    <text evidence="1">Belongs to the short-chain dehydrogenases/reductases (SDR) family.</text>
</comment>